<reference evidence="8 9" key="1">
    <citation type="journal article" date="2015" name="Genome Biol. Evol.">
        <title>Phylogenomic analyses indicate that early fungi evolved digesting cell walls of algal ancestors of land plants.</title>
        <authorList>
            <person name="Chang Y."/>
            <person name="Wang S."/>
            <person name="Sekimoto S."/>
            <person name="Aerts A.L."/>
            <person name="Choi C."/>
            <person name="Clum A."/>
            <person name="LaButti K.M."/>
            <person name="Lindquist E.A."/>
            <person name="Yee Ngan C."/>
            <person name="Ohm R.A."/>
            <person name="Salamov A.A."/>
            <person name="Grigoriev I.V."/>
            <person name="Spatafora J.W."/>
            <person name="Berbee M.L."/>
        </authorList>
    </citation>
    <scope>NUCLEOTIDE SEQUENCE [LARGE SCALE GENOMIC DNA]</scope>
    <source>
        <strain evidence="8 9">NRRL 28638</strain>
    </source>
</reference>
<dbReference type="InterPro" id="IPR036132">
    <property type="entry name" value="Vac_ATP_synth_c_sf"/>
</dbReference>
<dbReference type="STRING" id="796925.A0A137PC90"/>
<sequence length="389" mass="44476">MSLFWFLSIPGKLSARDSFNELSNIVGGADLKAGQSMSEVELPDLKFGNLDTLMLLSDELVKLDQLYEQLVNKIIDTLKSTLQNDPDTLHASLLVDNKEFDDYIKTFSWNSMKYRTDKSLREVTDIIIQEMTTLDTTLKTKSTQYTAIKNSLTSLNRKQNGNLSVRNLNDIVQKEHCIQDSEYLTTVFVAVPKNNYDDWEKSYERLSDMVVPRSAKKIAEDNDYGLFSVHLFKRVVDSYTTACRENRFIVRDFQYSETQMEEERKELDRVATTEQELWKSLVQWCQTSFSDAVSCLIHIKVIRVINESVLRYGLPSNYVASIVKVHQEPKLAKALLDSYGHLGGSKSGKGNEDKGNDEGDIGATFAEDNDYVPYVRFSYTWNGESQSEQ</sequence>
<dbReference type="OMA" id="VMIWIHV"/>
<evidence type="ECO:0000256" key="7">
    <source>
        <dbReference type="SAM" id="MobiDB-lite"/>
    </source>
</evidence>
<dbReference type="SUPFAM" id="SSF118203">
    <property type="entry name" value="Vacuolar ATP synthase subunit C"/>
    <property type="match status" value="1"/>
</dbReference>
<evidence type="ECO:0000256" key="6">
    <source>
        <dbReference type="RuleBase" id="RU364010"/>
    </source>
</evidence>
<keyword evidence="3 6" id="KW-0375">Hydrogen ion transport</keyword>
<dbReference type="Gene3D" id="3.30.70.1180">
    <property type="entry name" value="Vacuolar atp synthase subunit c, domain 1"/>
    <property type="match status" value="1"/>
</dbReference>
<dbReference type="Proteomes" id="UP000070444">
    <property type="component" value="Unassembled WGS sequence"/>
</dbReference>
<dbReference type="CDD" id="cd14785">
    <property type="entry name" value="V-ATPase_C"/>
    <property type="match status" value="1"/>
</dbReference>
<accession>A0A137PC90</accession>
<dbReference type="Gene3D" id="3.30.70.100">
    <property type="match status" value="1"/>
</dbReference>
<name>A0A137PC90_CONC2</name>
<comment type="similarity">
    <text evidence="1 6">Belongs to the V-ATPase C subunit family.</text>
</comment>
<protein>
    <recommendedName>
        <fullName evidence="6">V-type proton ATPase subunit C</fullName>
    </recommendedName>
</protein>
<proteinExistence type="inferred from homology"/>
<dbReference type="Gene3D" id="1.20.1460.10">
    <property type="entry name" value="subunit c (vma5p) of the yeast v-atpase, domain 2"/>
    <property type="match status" value="1"/>
</dbReference>
<keyword evidence="9" id="KW-1185">Reference proteome</keyword>
<keyword evidence="4 6" id="KW-0406">Ion transport</keyword>
<comment type="subunit">
    <text evidence="6">V-ATPase is a heteromultimeric enzyme composed of a peripheral catalytic V1 complex (components A to H) attached to an integral membrane V0 proton pore complex.</text>
</comment>
<evidence type="ECO:0000313" key="9">
    <source>
        <dbReference type="Proteomes" id="UP000070444"/>
    </source>
</evidence>
<comment type="function">
    <text evidence="6">Subunit of the V1 complex of vacuolar(H+)-ATPase (V-ATPase), a multisubunit enzyme composed of a peripheral complex (V1) that hydrolyzes ATP and a membrane integral complex (V0) that translocates protons. V-ATPase is responsible for acidifying and maintaining the pH of intracellular compartments and in some cell types, is targeted to the plasma membrane, where it is responsible for acidifying the extracellular environment. Subunit C is necessary for the assembly of the catalytic sector of the enzyme and is likely to have a specific function in its catalytic activity.</text>
</comment>
<keyword evidence="2 6" id="KW-0813">Transport</keyword>
<dbReference type="PANTHER" id="PTHR10137">
    <property type="entry name" value="V-TYPE PROTON ATPASE SUBUNIT C"/>
    <property type="match status" value="1"/>
</dbReference>
<evidence type="ECO:0000256" key="1">
    <source>
        <dbReference type="ARBA" id="ARBA00006138"/>
    </source>
</evidence>
<dbReference type="OrthoDB" id="6605928at2759"/>
<evidence type="ECO:0000256" key="5">
    <source>
        <dbReference type="ARBA" id="ARBA00053565"/>
    </source>
</evidence>
<dbReference type="EMBL" id="KQ964450">
    <property type="protein sequence ID" value="KXN72616.1"/>
    <property type="molecule type" value="Genomic_DNA"/>
</dbReference>
<gene>
    <name evidence="8" type="ORF">CONCODRAFT_83945</name>
</gene>
<evidence type="ECO:0000256" key="3">
    <source>
        <dbReference type="ARBA" id="ARBA00022781"/>
    </source>
</evidence>
<organism evidence="8 9">
    <name type="scientific">Conidiobolus coronatus (strain ATCC 28846 / CBS 209.66 / NRRL 28638)</name>
    <name type="common">Delacroixia coronata</name>
    <dbReference type="NCBI Taxonomy" id="796925"/>
    <lineage>
        <taxon>Eukaryota</taxon>
        <taxon>Fungi</taxon>
        <taxon>Fungi incertae sedis</taxon>
        <taxon>Zoopagomycota</taxon>
        <taxon>Entomophthoromycotina</taxon>
        <taxon>Entomophthoromycetes</taxon>
        <taxon>Entomophthorales</taxon>
        <taxon>Ancylistaceae</taxon>
        <taxon>Conidiobolus</taxon>
    </lineage>
</organism>
<dbReference type="AlphaFoldDB" id="A0A137PC90"/>
<feature type="region of interest" description="Disordered" evidence="7">
    <location>
        <begin position="345"/>
        <end position="365"/>
    </location>
</feature>
<dbReference type="GO" id="GO:0000221">
    <property type="term" value="C:vacuolar proton-transporting V-type ATPase, V1 domain"/>
    <property type="evidence" value="ECO:0007669"/>
    <property type="project" value="EnsemblFungi"/>
</dbReference>
<evidence type="ECO:0000313" key="8">
    <source>
        <dbReference type="EMBL" id="KXN72616.1"/>
    </source>
</evidence>
<evidence type="ECO:0000256" key="2">
    <source>
        <dbReference type="ARBA" id="ARBA00022448"/>
    </source>
</evidence>
<dbReference type="InterPro" id="IPR004907">
    <property type="entry name" value="ATPase_V1-cplx_csu"/>
</dbReference>
<dbReference type="Pfam" id="PF03223">
    <property type="entry name" value="V-ATPase_C"/>
    <property type="match status" value="1"/>
</dbReference>
<comment type="function">
    <text evidence="5">Subunit of the V1 complex of vacuolar(H+)-ATPase (V-ATPase), a multisubunit enzyme composed of a peripheral complex (V1) that hydrolyzes ATP and a membrane integral complex (V0) that translocates protons. V-ATPase is responsible for acidifying and maintaining the pH of intracellular compartments. Subunit C is necessary for the assembly of the catalytic sector of the enzyme and is likely to have a specific function in its catalytic activity. Reversibly leaves the enzyme after glucose depletion, causing the catalytic subcomplex V1 to detach from the V0 section.</text>
</comment>
<dbReference type="PANTHER" id="PTHR10137:SF0">
    <property type="entry name" value="V-TYPE PROTON ATPASE SUBUNIT C"/>
    <property type="match status" value="1"/>
</dbReference>
<dbReference type="FunFam" id="3.30.70.100:FF:000002">
    <property type="entry name" value="V-type proton ATPase subunit C"/>
    <property type="match status" value="1"/>
</dbReference>
<evidence type="ECO:0000256" key="4">
    <source>
        <dbReference type="ARBA" id="ARBA00023065"/>
    </source>
</evidence>
<dbReference type="GO" id="GO:0046961">
    <property type="term" value="F:proton-transporting ATPase activity, rotational mechanism"/>
    <property type="evidence" value="ECO:0007669"/>
    <property type="project" value="InterPro"/>
</dbReference>